<sequence>MKSIDYFKKRKRLNKQITPKRAHVLISKFPEDAIALIYDVTYKKFLLMGDTGELNTWSSSSGKWIPCSISQHEPKLYWTFDSLKEIAKKYEYKVGDLVVYCGLDFRNESVTYKVIGFESSDRVIVCDTENDVIGSFYMDNWRLATTPEQLIRKRIFI</sequence>
<dbReference type="RefSeq" id="WP_000835376.1">
    <property type="nucleotide sequence ID" value="NZ_CAXNZP010000068.1"/>
</dbReference>
<organism evidence="2">
    <name type="scientific">Acinetobacter baumannii</name>
    <dbReference type="NCBI Taxonomy" id="470"/>
    <lineage>
        <taxon>Bacteria</taxon>
        <taxon>Pseudomonadati</taxon>
        <taxon>Pseudomonadota</taxon>
        <taxon>Gammaproteobacteria</taxon>
        <taxon>Moraxellales</taxon>
        <taxon>Moraxellaceae</taxon>
        <taxon>Acinetobacter</taxon>
        <taxon>Acinetobacter calcoaceticus/baumannii complex</taxon>
    </lineage>
</organism>
<dbReference type="Proteomes" id="UP000461234">
    <property type="component" value="Unassembled WGS sequence"/>
</dbReference>
<dbReference type="EMBL" id="VYTF01000031">
    <property type="protein sequence ID" value="MQZ28915.1"/>
    <property type="molecule type" value="Genomic_DNA"/>
</dbReference>
<dbReference type="EMBL" id="WIOC01000032">
    <property type="protein sequence ID" value="MQR51204.1"/>
    <property type="molecule type" value="Genomic_DNA"/>
</dbReference>
<evidence type="ECO:0000313" key="2">
    <source>
        <dbReference type="EMBL" id="MQZ28915.1"/>
    </source>
</evidence>
<reference evidence="2" key="1">
    <citation type="submission" date="2019-09" db="EMBL/GenBank/DDBJ databases">
        <title>Distinct mechanisms of dissemination of NDM-1 metallo-beta-betalactamase in Acinetobacter species spp. in Argentina.</title>
        <authorList>
            <person name="Maria R.S."/>
            <person name="Adams M.D."/>
        </authorList>
    </citation>
    <scope>NUCLEOTIDE SEQUENCE</scope>
    <source>
        <strain evidence="2">AMA3</strain>
    </source>
</reference>
<evidence type="ECO:0000313" key="1">
    <source>
        <dbReference type="EMBL" id="MQR51204.1"/>
    </source>
</evidence>
<accession>A0A646LUB2</accession>
<comment type="caution">
    <text evidence="2">The sequence shown here is derived from an EMBL/GenBank/DDBJ whole genome shotgun (WGS) entry which is preliminary data.</text>
</comment>
<gene>
    <name evidence="1" type="ORF">F2P40_18070</name>
    <name evidence="2" type="ORF">F4T87_18160</name>
</gene>
<name>A0A646LUB2_ACIBA</name>
<evidence type="ECO:0000313" key="3">
    <source>
        <dbReference type="Proteomes" id="UP000461234"/>
    </source>
</evidence>
<dbReference type="AlphaFoldDB" id="A0A646LUB2"/>
<proteinExistence type="predicted"/>
<protein>
    <submittedName>
        <fullName evidence="2">Uncharacterized protein</fullName>
    </submittedName>
</protein>
<reference evidence="1 3" key="2">
    <citation type="submission" date="2019-10" db="EMBL/GenBank/DDBJ databases">
        <title>Genetic environment of the oxa23 gene and comparative analysis of carbapenem resistant Acinetobacter baumannii isolates belonging to global clone 1, lineage 2 recovered in a burns hospital outbreak in 2012-2013.</title>
        <authorList>
            <person name="Douraghi M."/>
            <person name="Aris P."/>
            <person name="Kenyon J."/>
            <person name="Hamidian M."/>
        </authorList>
    </citation>
    <scope>NUCLEOTIDE SEQUENCE [LARGE SCALE GENOMIC DNA]</scope>
    <source>
        <strain evidence="1 3">ABS103</strain>
    </source>
</reference>